<evidence type="ECO:0000256" key="1">
    <source>
        <dbReference type="HAMAP-Rule" id="MF_00829"/>
    </source>
</evidence>
<proteinExistence type="inferred from homology"/>
<dbReference type="Pfam" id="PF06569">
    <property type="entry name" value="DUF1128"/>
    <property type="match status" value="1"/>
</dbReference>
<name>A0ABQ4L2T2_SIMTE</name>
<dbReference type="HAMAP" id="MF_00829">
    <property type="entry name" value="UPF0435"/>
    <property type="match status" value="1"/>
</dbReference>
<organism evidence="2 3">
    <name type="scientific">Siminovitchia terrae</name>
    <name type="common">Bacillus terrae</name>
    <dbReference type="NCBI Taxonomy" id="1914933"/>
    <lineage>
        <taxon>Bacteria</taxon>
        <taxon>Bacillati</taxon>
        <taxon>Bacillota</taxon>
        <taxon>Bacilli</taxon>
        <taxon>Bacillales</taxon>
        <taxon>Bacillaceae</taxon>
        <taxon>Siminovitchia</taxon>
    </lineage>
</organism>
<keyword evidence="3" id="KW-1185">Reference proteome</keyword>
<gene>
    <name evidence="2" type="ORF">J6TS1_40450</name>
</gene>
<comment type="similarity">
    <text evidence="1">Belongs to the UPF0435 family.</text>
</comment>
<dbReference type="EMBL" id="BORJ01000013">
    <property type="protein sequence ID" value="GIN98175.1"/>
    <property type="molecule type" value="Genomic_DNA"/>
</dbReference>
<sequence>MTTNPMHEIIIFINIAPERMNLVDLSKNTPANIEYLIGQITEKLRMVNTAAMRPESINNERYEELVEIYEMVMKKNHFSPGEMQALVEEIGRLRKV</sequence>
<dbReference type="InterPro" id="IPR009507">
    <property type="entry name" value="UPF0435"/>
</dbReference>
<dbReference type="Proteomes" id="UP000680670">
    <property type="component" value="Unassembled WGS sequence"/>
</dbReference>
<reference evidence="2 3" key="1">
    <citation type="submission" date="2021-03" db="EMBL/GenBank/DDBJ databases">
        <title>Antimicrobial resistance genes in bacteria isolated from Japanese honey, and their potential for conferring macrolide and lincosamide resistance in the American foulbrood pathogen Paenibacillus larvae.</title>
        <authorList>
            <person name="Okamoto M."/>
            <person name="Kumagai M."/>
            <person name="Kanamori H."/>
            <person name="Takamatsu D."/>
        </authorList>
    </citation>
    <scope>NUCLEOTIDE SEQUENCE [LARGE SCALE GENOMIC DNA]</scope>
    <source>
        <strain evidence="2 3">J6TS1</strain>
    </source>
</reference>
<accession>A0ABQ4L2T2</accession>
<protein>
    <recommendedName>
        <fullName evidence="1">UPF0435 protein J6TS1_40450</fullName>
    </recommendedName>
</protein>
<evidence type="ECO:0000313" key="2">
    <source>
        <dbReference type="EMBL" id="GIN98175.1"/>
    </source>
</evidence>
<comment type="caution">
    <text evidence="2">The sequence shown here is derived from an EMBL/GenBank/DDBJ whole genome shotgun (WGS) entry which is preliminary data.</text>
</comment>
<evidence type="ECO:0000313" key="3">
    <source>
        <dbReference type="Proteomes" id="UP000680670"/>
    </source>
</evidence>